<dbReference type="InterPro" id="IPR028987">
    <property type="entry name" value="ATP_synth_B-like_membr_sf"/>
</dbReference>
<keyword evidence="11" id="KW-0066">ATP synthesis</keyword>
<evidence type="ECO:0000313" key="14">
    <source>
        <dbReference type="EMBL" id="ARX96112.1"/>
    </source>
</evidence>
<evidence type="ECO:0000256" key="9">
    <source>
        <dbReference type="ARBA" id="ARBA00023136"/>
    </source>
</evidence>
<evidence type="ECO:0000256" key="6">
    <source>
        <dbReference type="ARBA" id="ARBA00022781"/>
    </source>
</evidence>
<keyword evidence="8 11" id="KW-0406">Ion transport</keyword>
<gene>
    <name evidence="11 14" type="primary">atpG</name>
    <name evidence="11" type="synonym">atpF2</name>
</gene>
<dbReference type="AlphaFoldDB" id="A0A1Z1XB70"/>
<comment type="function">
    <text evidence="10 11">F(1)F(0) ATP synthase produces ATP from ADP in the presence of a proton or sodium gradient. F-type ATPases consist of two structural domains, F(1) containing the extramembraneous catalytic core and F(0) containing the membrane proton channel, linked together by a central stalk and a peripheral stalk. During catalysis, ATP synthesis in the catalytic domain of F(1) is coupled via a rotary mechanism of the central stalk subunits to proton translocation.</text>
</comment>
<dbReference type="GO" id="GO:0046961">
    <property type="term" value="F:proton-transporting ATPase activity, rotational mechanism"/>
    <property type="evidence" value="ECO:0007669"/>
    <property type="project" value="TreeGrafter"/>
</dbReference>
<organism evidence="14">
    <name type="scientific">Compsopogon caeruleus</name>
    <dbReference type="NCBI Taxonomy" id="31354"/>
    <lineage>
        <taxon>Eukaryota</taxon>
        <taxon>Rhodophyta</taxon>
        <taxon>Compsopogonophyceae</taxon>
        <taxon>Compsopogonales</taxon>
        <taxon>Compsopogonaceae</taxon>
        <taxon>Compsopogon</taxon>
    </lineage>
</organism>
<dbReference type="HAMAP" id="MF_01399">
    <property type="entry name" value="ATP_synth_bprime"/>
    <property type="match status" value="1"/>
</dbReference>
<dbReference type="Pfam" id="PF00430">
    <property type="entry name" value="ATP-synt_B"/>
    <property type="match status" value="1"/>
</dbReference>
<dbReference type="InterPro" id="IPR050059">
    <property type="entry name" value="ATP_synthase_B_chain"/>
</dbReference>
<protein>
    <recommendedName>
        <fullName evidence="11">ATP synthase subunit b', chloroplastic</fullName>
    </recommendedName>
    <alternativeName>
        <fullName evidence="11">ATP synthase F(0) sector subunit b'</fullName>
    </alternativeName>
    <alternativeName>
        <fullName evidence="11">ATPase subunit II</fullName>
    </alternativeName>
</protein>
<keyword evidence="3 11" id="KW-0813">Transport</keyword>
<accession>A0A1Z1XB70</accession>
<evidence type="ECO:0000256" key="4">
    <source>
        <dbReference type="ARBA" id="ARBA00022547"/>
    </source>
</evidence>
<dbReference type="SUPFAM" id="SSF81573">
    <property type="entry name" value="F1F0 ATP synthase subunit B, membrane domain"/>
    <property type="match status" value="1"/>
</dbReference>
<dbReference type="RefSeq" id="YP_009402763.1">
    <property type="nucleotide sequence ID" value="NC_035350.1"/>
</dbReference>
<evidence type="ECO:0000256" key="5">
    <source>
        <dbReference type="ARBA" id="ARBA00022692"/>
    </source>
</evidence>
<evidence type="ECO:0000256" key="8">
    <source>
        <dbReference type="ARBA" id="ARBA00023065"/>
    </source>
</evidence>
<dbReference type="PANTHER" id="PTHR33445">
    <property type="entry name" value="ATP SYNTHASE SUBUNIT B', CHLOROPLASTIC"/>
    <property type="match status" value="1"/>
</dbReference>
<evidence type="ECO:0000256" key="12">
    <source>
        <dbReference type="RuleBase" id="RU003848"/>
    </source>
</evidence>
<comment type="function">
    <text evidence="11">Component of the F(0) channel, it forms part of the peripheral stalk, linking F(1) to F(0). The b'-subunit is a diverged and duplicated form of b found in plants and photosynthetic bacteria.</text>
</comment>
<feature type="coiled-coil region" evidence="13">
    <location>
        <begin position="79"/>
        <end position="143"/>
    </location>
</feature>
<dbReference type="CDD" id="cd06503">
    <property type="entry name" value="ATP-synt_Fo_b"/>
    <property type="match status" value="1"/>
</dbReference>
<comment type="similarity">
    <text evidence="2 11 12">Belongs to the ATPase B chain family.</text>
</comment>
<comment type="subunit">
    <text evidence="11">F-type ATPases have 2 components, F(1) - the catalytic core - and F(0) - the membrane proton channel. F(1) has five subunits: alpha(3), beta(3), gamma(1), delta(1), epsilon(1). F(0) has four main subunits: a(1), b(1), b'(1) and c(10-14). The alpha and beta chains form an alternating ring which encloses part of the gamma chain. F(1) is attached to F(0) by a central stalk formed by the gamma and epsilon chains, while a peripheral stalk is formed by the delta, b and b' chains.</text>
</comment>
<reference evidence="14" key="1">
    <citation type="submission" date="2016-11" db="EMBL/GenBank/DDBJ databases">
        <title>Chloroplast genome of compsopogon caeruleus.</title>
        <authorList>
            <person name="Nan F."/>
        </authorList>
    </citation>
    <scope>NUCLEOTIDE SEQUENCE</scope>
</reference>
<name>A0A1Z1XB70_9RHOD</name>
<dbReference type="EMBL" id="KY083067">
    <property type="protein sequence ID" value="ARX96112.1"/>
    <property type="molecule type" value="Genomic_DNA"/>
</dbReference>
<dbReference type="NCBIfam" id="NF005607">
    <property type="entry name" value="PRK07353.1"/>
    <property type="match status" value="1"/>
</dbReference>
<proteinExistence type="inferred from homology"/>
<keyword evidence="7 11" id="KW-1133">Transmembrane helix</keyword>
<comment type="subcellular location">
    <subcellularLocation>
        <location evidence="1">Membrane</location>
        <topology evidence="1">Single-pass membrane protein</topology>
    </subcellularLocation>
    <subcellularLocation>
        <location evidence="11">Plastid</location>
        <location evidence="11">Chloroplast thylakoid membrane</location>
        <topology evidence="11">Single-pass membrane protein</topology>
    </subcellularLocation>
</comment>
<evidence type="ECO:0000256" key="1">
    <source>
        <dbReference type="ARBA" id="ARBA00004167"/>
    </source>
</evidence>
<keyword evidence="4 11" id="KW-0138">CF(0)</keyword>
<dbReference type="GO" id="GO:0046933">
    <property type="term" value="F:proton-transporting ATP synthase activity, rotational mechanism"/>
    <property type="evidence" value="ECO:0007669"/>
    <property type="project" value="UniProtKB-UniRule"/>
</dbReference>
<keyword evidence="13" id="KW-0175">Coiled coil</keyword>
<evidence type="ECO:0000256" key="10">
    <source>
        <dbReference type="ARBA" id="ARBA00025198"/>
    </source>
</evidence>
<keyword evidence="5 11" id="KW-0812">Transmembrane</keyword>
<evidence type="ECO:0000256" key="11">
    <source>
        <dbReference type="HAMAP-Rule" id="MF_01399"/>
    </source>
</evidence>
<geneLocation type="chloroplast" evidence="14"/>
<evidence type="ECO:0000256" key="7">
    <source>
        <dbReference type="ARBA" id="ARBA00022989"/>
    </source>
</evidence>
<dbReference type="GO" id="GO:0045259">
    <property type="term" value="C:proton-transporting ATP synthase complex"/>
    <property type="evidence" value="ECO:0007669"/>
    <property type="project" value="UniProtKB-KW"/>
</dbReference>
<keyword evidence="6 11" id="KW-0375">Hydrogen ion transport</keyword>
<evidence type="ECO:0000256" key="2">
    <source>
        <dbReference type="ARBA" id="ARBA00005513"/>
    </source>
</evidence>
<keyword evidence="14" id="KW-0150">Chloroplast</keyword>
<evidence type="ECO:0000256" key="3">
    <source>
        <dbReference type="ARBA" id="ARBA00022448"/>
    </source>
</evidence>
<dbReference type="InterPro" id="IPR002146">
    <property type="entry name" value="ATP_synth_b/b'su_bac/chlpt"/>
</dbReference>
<keyword evidence="9 11" id="KW-0472">Membrane</keyword>
<keyword evidence="14" id="KW-0934">Plastid</keyword>
<comment type="miscellaneous">
    <text evidence="11">In plastids the F-type ATPase is also known as CF(1)CF(0).</text>
</comment>
<dbReference type="PANTHER" id="PTHR33445:SF2">
    <property type="entry name" value="ATP SYNTHASE SUBUNIT B', CHLOROPLASTIC"/>
    <property type="match status" value="1"/>
</dbReference>
<dbReference type="GeneID" id="33366785"/>
<dbReference type="HAMAP" id="MF_01398">
    <property type="entry name" value="ATP_synth_b_bprime"/>
    <property type="match status" value="1"/>
</dbReference>
<feature type="transmembrane region" description="Helical" evidence="11">
    <location>
        <begin position="35"/>
        <end position="54"/>
    </location>
</feature>
<sequence>MLEKQMIYLFSSILLTAESLDDSVKGGLFDFNATLPLMVLQFLILMLFLNFIFYKPIMKVLDQRDDDIRTALTIASSNLLEANSLASSYESQLAEARKNAQIKIEKAKKEAQKLIADQLQLAQKEAEGLIAEASNQLELQKKEALKSLESHVDTLSERIKAKLLIF</sequence>
<keyword evidence="11" id="KW-0793">Thylakoid</keyword>
<dbReference type="GO" id="GO:0009535">
    <property type="term" value="C:chloroplast thylakoid membrane"/>
    <property type="evidence" value="ECO:0007669"/>
    <property type="project" value="UniProtKB-SubCell"/>
</dbReference>
<evidence type="ECO:0000256" key="13">
    <source>
        <dbReference type="SAM" id="Coils"/>
    </source>
</evidence>
<dbReference type="InterPro" id="IPR034679">
    <property type="entry name" value="ATP_synth_b"/>
</dbReference>